<comment type="caution">
    <text evidence="1">The sequence shown here is derived from an EMBL/GenBank/DDBJ whole genome shotgun (WGS) entry which is preliminary data.</text>
</comment>
<dbReference type="PANTHER" id="PTHR43300:SF7">
    <property type="entry name" value="UDP-N-ACETYLBACILLOSAMINE N-ACETYLTRANSFERASE"/>
    <property type="match status" value="1"/>
</dbReference>
<dbReference type="InterPro" id="IPR011004">
    <property type="entry name" value="Trimer_LpxA-like_sf"/>
</dbReference>
<dbReference type="AlphaFoldDB" id="A0A645B7K0"/>
<dbReference type="EC" id="2.3.1.-" evidence="1"/>
<sequence>MKDLIIFGTNAFSKQLKQIIEKDSDRRIKAFCLTTDYIKTDTFCGIPIIDFDHLETCFKKDTFEILVSVGYGNMNNNREYIFKKCINKGYNVASYRHSTAKIMTDNIGIGNIFLINSFVSDFTKIGNGNIIHNNVIIEHESTIGDYNFFAGAAATAGLVKIASHCFLGAKSVICDEVSIADYNLIGAGVVISSDTESYSIHSVAKTRTIRNASLEMMNYLLIK</sequence>
<keyword evidence="1" id="KW-0808">Transferase</keyword>
<dbReference type="PANTHER" id="PTHR43300">
    <property type="entry name" value="ACETYLTRANSFERASE"/>
    <property type="match status" value="1"/>
</dbReference>
<dbReference type="Gene3D" id="2.160.10.10">
    <property type="entry name" value="Hexapeptide repeat proteins"/>
    <property type="match status" value="1"/>
</dbReference>
<dbReference type="EMBL" id="VSSQ01016387">
    <property type="protein sequence ID" value="MPM57674.1"/>
    <property type="molecule type" value="Genomic_DNA"/>
</dbReference>
<reference evidence="1" key="1">
    <citation type="submission" date="2019-08" db="EMBL/GenBank/DDBJ databases">
        <authorList>
            <person name="Kucharzyk K."/>
            <person name="Murdoch R.W."/>
            <person name="Higgins S."/>
            <person name="Loffler F."/>
        </authorList>
    </citation>
    <scope>NUCLEOTIDE SEQUENCE</scope>
</reference>
<protein>
    <submittedName>
        <fullName evidence="1">UDP-3-O-(3-hydroxymyristoyl)glucosamine N-acyltransferase</fullName>
        <ecNumber evidence="1">2.3.1.-</ecNumber>
    </submittedName>
</protein>
<name>A0A645B7K0_9ZZZZ</name>
<dbReference type="SUPFAM" id="SSF51161">
    <property type="entry name" value="Trimeric LpxA-like enzymes"/>
    <property type="match status" value="1"/>
</dbReference>
<gene>
    <name evidence="1" type="primary">lpxD_31</name>
    <name evidence="1" type="ORF">SDC9_104497</name>
</gene>
<dbReference type="GO" id="GO:0016746">
    <property type="term" value="F:acyltransferase activity"/>
    <property type="evidence" value="ECO:0007669"/>
    <property type="project" value="UniProtKB-KW"/>
</dbReference>
<organism evidence="1">
    <name type="scientific">bioreactor metagenome</name>
    <dbReference type="NCBI Taxonomy" id="1076179"/>
    <lineage>
        <taxon>unclassified sequences</taxon>
        <taxon>metagenomes</taxon>
        <taxon>ecological metagenomes</taxon>
    </lineage>
</organism>
<dbReference type="InterPro" id="IPR050179">
    <property type="entry name" value="Trans_hexapeptide_repeat"/>
</dbReference>
<evidence type="ECO:0000313" key="1">
    <source>
        <dbReference type="EMBL" id="MPM57674.1"/>
    </source>
</evidence>
<proteinExistence type="predicted"/>
<keyword evidence="1" id="KW-0012">Acyltransferase</keyword>
<accession>A0A645B7K0</accession>